<dbReference type="PROSITE" id="PS51831">
    <property type="entry name" value="HD"/>
    <property type="match status" value="1"/>
</dbReference>
<dbReference type="NCBIfam" id="TIGR03401">
    <property type="entry name" value="cyanamide_fam"/>
    <property type="match status" value="1"/>
</dbReference>
<dbReference type="AlphaFoldDB" id="A0A4Q2UZS2"/>
<dbReference type="InterPro" id="IPR006674">
    <property type="entry name" value="HD_domain"/>
</dbReference>
<dbReference type="Pfam" id="PF01966">
    <property type="entry name" value="HD"/>
    <property type="match status" value="1"/>
</dbReference>
<protein>
    <recommendedName>
        <fullName evidence="1">HD domain-containing protein</fullName>
    </recommendedName>
</protein>
<dbReference type="InterPro" id="IPR003607">
    <property type="entry name" value="HD/PDEase_dom"/>
</dbReference>
<evidence type="ECO:0000313" key="3">
    <source>
        <dbReference type="Proteomes" id="UP000290540"/>
    </source>
</evidence>
<name>A0A4Q2UZS2_FUSOX</name>
<gene>
    <name evidence="2" type="ORF">BFJ63_vAg17001</name>
</gene>
<dbReference type="EMBL" id="MQTW01000432">
    <property type="protein sequence ID" value="RYC80115.1"/>
    <property type="molecule type" value="Genomic_DNA"/>
</dbReference>
<accession>A0A4Q2UZS2</accession>
<dbReference type="PANTHER" id="PTHR35569">
    <property type="entry name" value="CYANAMIDE HYDRATASE DDI2-RELATED"/>
    <property type="match status" value="1"/>
</dbReference>
<evidence type="ECO:0000313" key="2">
    <source>
        <dbReference type="EMBL" id="RYC80115.1"/>
    </source>
</evidence>
<dbReference type="Proteomes" id="UP000290540">
    <property type="component" value="Unassembled WGS sequence"/>
</dbReference>
<evidence type="ECO:0000259" key="1">
    <source>
        <dbReference type="PROSITE" id="PS51831"/>
    </source>
</evidence>
<feature type="domain" description="HD" evidence="1">
    <location>
        <begin position="63"/>
        <end position="170"/>
    </location>
</feature>
<sequence>MITKELAPNGWTAVPVDAGKIFQNGPYTNEPDYVDVNSIEFPSNDPIVSKTQQYAKVHLLKQTYHHSMRVYYWGGQQFLEHANTLSPSTLALACLLHDIGTTEENITSTRLSFEFQGGIQALDLLNSYGSTKDQAEAVCETIIRHQDFGTEGNITFLDQLIQLATIYDCERSSFC</sequence>
<reference evidence="2 3" key="1">
    <citation type="submission" date="2016-12" db="EMBL/GenBank/DDBJ databases">
        <title>Draft genome sequence of Fusarium oxysporum causing rot on Narcissus.</title>
        <authorList>
            <person name="Armitage A.D."/>
            <person name="Taylor A."/>
            <person name="Clarkson J.P."/>
            <person name="Harrison R.J."/>
            <person name="Jackson A.C."/>
        </authorList>
    </citation>
    <scope>NUCLEOTIDE SEQUENCE [LARGE SCALE GENOMIC DNA]</scope>
    <source>
        <strain evidence="2 3">N139</strain>
    </source>
</reference>
<proteinExistence type="predicted"/>
<dbReference type="Gene3D" id="1.10.3210.10">
    <property type="entry name" value="Hypothetical protein af1432"/>
    <property type="match status" value="1"/>
</dbReference>
<dbReference type="InterPro" id="IPR017771">
    <property type="entry name" value="Cyanamide_hydratase_HD"/>
</dbReference>
<comment type="caution">
    <text evidence="2">The sequence shown here is derived from an EMBL/GenBank/DDBJ whole genome shotgun (WGS) entry which is preliminary data.</text>
</comment>
<dbReference type="CDD" id="cd00077">
    <property type="entry name" value="HDc"/>
    <property type="match status" value="1"/>
</dbReference>
<organism evidence="2 3">
    <name type="scientific">Fusarium oxysporum f. sp. narcissi</name>
    <dbReference type="NCBI Taxonomy" id="451672"/>
    <lineage>
        <taxon>Eukaryota</taxon>
        <taxon>Fungi</taxon>
        <taxon>Dikarya</taxon>
        <taxon>Ascomycota</taxon>
        <taxon>Pezizomycotina</taxon>
        <taxon>Sordariomycetes</taxon>
        <taxon>Hypocreomycetidae</taxon>
        <taxon>Hypocreales</taxon>
        <taxon>Nectriaceae</taxon>
        <taxon>Fusarium</taxon>
        <taxon>Fusarium oxysporum species complex</taxon>
    </lineage>
</organism>
<dbReference type="PANTHER" id="PTHR35569:SF8">
    <property type="entry name" value="HYDRATASE, PUTATIVE (AFU_ORTHOLOGUE AFUA_7G06270)-RELATED"/>
    <property type="match status" value="1"/>
</dbReference>
<dbReference type="SUPFAM" id="SSF109604">
    <property type="entry name" value="HD-domain/PDEase-like"/>
    <property type="match status" value="1"/>
</dbReference>